<evidence type="ECO:0000259" key="7">
    <source>
        <dbReference type="PROSITE" id="PS50888"/>
    </source>
</evidence>
<dbReference type="PROSITE" id="PS50888">
    <property type="entry name" value="BHLH"/>
    <property type="match status" value="1"/>
</dbReference>
<comment type="subcellular location">
    <subcellularLocation>
        <location evidence="1">Nucleus</location>
    </subcellularLocation>
</comment>
<dbReference type="GO" id="GO:0046983">
    <property type="term" value="F:protein dimerization activity"/>
    <property type="evidence" value="ECO:0007669"/>
    <property type="project" value="InterPro"/>
</dbReference>
<evidence type="ECO:0000256" key="3">
    <source>
        <dbReference type="ARBA" id="ARBA00023125"/>
    </source>
</evidence>
<feature type="compositionally biased region" description="Polar residues" evidence="6">
    <location>
        <begin position="341"/>
        <end position="357"/>
    </location>
</feature>
<evidence type="ECO:0000256" key="6">
    <source>
        <dbReference type="SAM" id="MobiDB-lite"/>
    </source>
</evidence>
<dbReference type="OrthoDB" id="71302at2759"/>
<evidence type="ECO:0000256" key="5">
    <source>
        <dbReference type="ARBA" id="ARBA00023242"/>
    </source>
</evidence>
<keyword evidence="2" id="KW-0805">Transcription regulation</keyword>
<reference evidence="8" key="1">
    <citation type="journal article" date="2019" name="Database">
        <title>The radish genome database (RadishGD): an integrated information resource for radish genomics.</title>
        <authorList>
            <person name="Yu H.J."/>
            <person name="Baek S."/>
            <person name="Lee Y.J."/>
            <person name="Cho A."/>
            <person name="Mun J.H."/>
        </authorList>
    </citation>
    <scope>NUCLEOTIDE SEQUENCE [LARGE SCALE GENOMIC DNA]</scope>
    <source>
        <strain evidence="8">cv. WK10039</strain>
    </source>
</reference>
<dbReference type="GO" id="GO:0003677">
    <property type="term" value="F:DNA binding"/>
    <property type="evidence" value="ECO:0007669"/>
    <property type="project" value="UniProtKB-KW"/>
</dbReference>
<dbReference type="Pfam" id="PF00010">
    <property type="entry name" value="HLH"/>
    <property type="match status" value="1"/>
</dbReference>
<evidence type="ECO:0000256" key="4">
    <source>
        <dbReference type="ARBA" id="ARBA00023163"/>
    </source>
</evidence>
<dbReference type="Gene3D" id="4.10.280.10">
    <property type="entry name" value="Helix-loop-helix DNA-binding domain"/>
    <property type="match status" value="1"/>
</dbReference>
<gene>
    <name evidence="9" type="primary">LOC108861392</name>
</gene>
<name>A0A6J0P2G9_RAPSA</name>
<dbReference type="GeneID" id="108861392"/>
<dbReference type="PANTHER" id="PTHR45855:SF66">
    <property type="entry name" value="TRANSCRIPTION FACTOR PIF7"/>
    <property type="match status" value="1"/>
</dbReference>
<keyword evidence="5" id="KW-0539">Nucleus</keyword>
<keyword evidence="3" id="KW-0238">DNA-binding</keyword>
<dbReference type="SUPFAM" id="SSF47459">
    <property type="entry name" value="HLH, helix-loop-helix DNA-binding domain"/>
    <property type="match status" value="1"/>
</dbReference>
<evidence type="ECO:0000313" key="9">
    <source>
        <dbReference type="RefSeq" id="XP_018490746.1"/>
    </source>
</evidence>
<dbReference type="RefSeq" id="XP_018490746.1">
    <property type="nucleotide sequence ID" value="XM_018635244.2"/>
</dbReference>
<sequence>MSNYGVKELTWENGQLTVHGLGEGGVEPTTSANLLWTQALNGCETLESVVHQAALQPSKMQQLQDHNNSESKDGSCSRKRGYPQEMDYWFSPQEDSHRVGHSVTASASGTNMSWASFESGRSLKTARTGDRDYLFSGSETQETEGDEQETRGEGGRSNGRRGRAAAIHNESERRRRDRINQRMRTLQKLLPTASKADKVSILDDVIEHLKQLQAQVQFMSLRANLPQQMMMPQLPPPQSVLSIQHQQQQQQQVQQQQQQQQQFQMSLLATMARMGMGGGGNATYGGLVPPPPPLMIPPMDNRDCTTNASSSSLSDPYSAFLAQTMNMDLYNKMAAAIYRQQSDQTTKVNTGMPSSSTNHEKRD</sequence>
<evidence type="ECO:0000256" key="1">
    <source>
        <dbReference type="ARBA" id="ARBA00004123"/>
    </source>
</evidence>
<keyword evidence="4" id="KW-0804">Transcription</keyword>
<dbReference type="SMART" id="SM00353">
    <property type="entry name" value="HLH"/>
    <property type="match status" value="1"/>
</dbReference>
<evidence type="ECO:0000313" key="8">
    <source>
        <dbReference type="Proteomes" id="UP000504610"/>
    </source>
</evidence>
<dbReference type="InterPro" id="IPR011598">
    <property type="entry name" value="bHLH_dom"/>
</dbReference>
<dbReference type="InterPro" id="IPR036638">
    <property type="entry name" value="HLH_DNA-bd_sf"/>
</dbReference>
<dbReference type="InterPro" id="IPR031066">
    <property type="entry name" value="bHLH_ALC-like_plant"/>
</dbReference>
<protein>
    <submittedName>
        <fullName evidence="9">Transcription factor PIF7 isoform X2</fullName>
    </submittedName>
</protein>
<accession>A0A6J0P2G9</accession>
<keyword evidence="8" id="KW-1185">Reference proteome</keyword>
<dbReference type="Proteomes" id="UP000504610">
    <property type="component" value="Chromosome 4"/>
</dbReference>
<dbReference type="PANTHER" id="PTHR45855">
    <property type="entry name" value="TRANSCRIPTION FACTOR PIF1-RELATED"/>
    <property type="match status" value="1"/>
</dbReference>
<feature type="region of interest" description="Disordered" evidence="6">
    <location>
        <begin position="341"/>
        <end position="363"/>
    </location>
</feature>
<organism evidence="8 9">
    <name type="scientific">Raphanus sativus</name>
    <name type="common">Radish</name>
    <name type="synonym">Raphanus raphanistrum var. sativus</name>
    <dbReference type="NCBI Taxonomy" id="3726"/>
    <lineage>
        <taxon>Eukaryota</taxon>
        <taxon>Viridiplantae</taxon>
        <taxon>Streptophyta</taxon>
        <taxon>Embryophyta</taxon>
        <taxon>Tracheophyta</taxon>
        <taxon>Spermatophyta</taxon>
        <taxon>Magnoliopsida</taxon>
        <taxon>eudicotyledons</taxon>
        <taxon>Gunneridae</taxon>
        <taxon>Pentapetalae</taxon>
        <taxon>rosids</taxon>
        <taxon>malvids</taxon>
        <taxon>Brassicales</taxon>
        <taxon>Brassicaceae</taxon>
        <taxon>Brassiceae</taxon>
        <taxon>Raphanus</taxon>
    </lineage>
</organism>
<proteinExistence type="predicted"/>
<feature type="region of interest" description="Disordered" evidence="6">
    <location>
        <begin position="57"/>
        <end position="80"/>
    </location>
</feature>
<feature type="compositionally biased region" description="Basic and acidic residues" evidence="6">
    <location>
        <begin position="67"/>
        <end position="76"/>
    </location>
</feature>
<feature type="domain" description="BHLH" evidence="7">
    <location>
        <begin position="163"/>
        <end position="212"/>
    </location>
</feature>
<reference evidence="9" key="2">
    <citation type="submission" date="2025-08" db="UniProtKB">
        <authorList>
            <consortium name="RefSeq"/>
        </authorList>
    </citation>
    <scope>IDENTIFICATION</scope>
    <source>
        <tissue evidence="9">Leaf</tissue>
    </source>
</reference>
<feature type="region of interest" description="Disordered" evidence="6">
    <location>
        <begin position="128"/>
        <end position="179"/>
    </location>
</feature>
<dbReference type="GO" id="GO:0005634">
    <property type="term" value="C:nucleus"/>
    <property type="evidence" value="ECO:0007669"/>
    <property type="project" value="UniProtKB-SubCell"/>
</dbReference>
<feature type="compositionally biased region" description="Basic and acidic residues" evidence="6">
    <location>
        <begin position="169"/>
        <end position="179"/>
    </location>
</feature>
<evidence type="ECO:0000256" key="2">
    <source>
        <dbReference type="ARBA" id="ARBA00023015"/>
    </source>
</evidence>
<dbReference type="AlphaFoldDB" id="A0A6J0P2G9"/>